<feature type="non-terminal residue" evidence="2">
    <location>
        <position position="209"/>
    </location>
</feature>
<feature type="non-terminal residue" evidence="2">
    <location>
        <position position="1"/>
    </location>
</feature>
<name>A0AAN5D4L2_9BILA</name>
<accession>A0AAN5D4L2</accession>
<keyword evidence="1" id="KW-0812">Transmembrane</keyword>
<keyword evidence="3" id="KW-1185">Reference proteome</keyword>
<dbReference type="Proteomes" id="UP001328107">
    <property type="component" value="Unassembled WGS sequence"/>
</dbReference>
<dbReference type="AlphaFoldDB" id="A0AAN5D4L2"/>
<feature type="transmembrane region" description="Helical" evidence="1">
    <location>
        <begin position="107"/>
        <end position="128"/>
    </location>
</feature>
<comment type="caution">
    <text evidence="2">The sequence shown here is derived from an EMBL/GenBank/DDBJ whole genome shotgun (WGS) entry which is preliminary data.</text>
</comment>
<feature type="transmembrane region" description="Helical" evidence="1">
    <location>
        <begin position="31"/>
        <end position="50"/>
    </location>
</feature>
<dbReference type="PANTHER" id="PTHR45830:SF15">
    <property type="entry name" value="SERPENTINE RECEPTOR, CLASS I"/>
    <property type="match status" value="1"/>
</dbReference>
<feature type="transmembrane region" description="Helical" evidence="1">
    <location>
        <begin position="149"/>
        <end position="170"/>
    </location>
</feature>
<protein>
    <recommendedName>
        <fullName evidence="4">G protein-coupled receptor</fullName>
    </recommendedName>
</protein>
<reference evidence="3" key="1">
    <citation type="submission" date="2022-10" db="EMBL/GenBank/DDBJ databases">
        <title>Genome assembly of Pristionchus species.</title>
        <authorList>
            <person name="Yoshida K."/>
            <person name="Sommer R.J."/>
        </authorList>
    </citation>
    <scope>NUCLEOTIDE SEQUENCE [LARGE SCALE GENOMIC DNA]</scope>
    <source>
        <strain evidence="3">RS5460</strain>
    </source>
</reference>
<proteinExistence type="predicted"/>
<evidence type="ECO:0000313" key="3">
    <source>
        <dbReference type="Proteomes" id="UP001328107"/>
    </source>
</evidence>
<keyword evidence="1" id="KW-0472">Membrane</keyword>
<sequence length="209" mass="23958">SCTMIANYSMRYGFNLDEDYFIDFSMKFQSYAPLVATLTIHPIMLYILIFENKLMKSDIRSLYVATHLSLVLNEWIFSIALRIYPVVPFGALYCEGPLCRSGINKQILLVLLSIPAILISSPFFPLSARMHQMFVPPDSKWELRLRTQIILAILLNVILVANVIGFGVFGKDHDDIERLMQLPELSWLSERGGTIFLFGPPGDPQYFKW</sequence>
<evidence type="ECO:0000256" key="1">
    <source>
        <dbReference type="SAM" id="Phobius"/>
    </source>
</evidence>
<dbReference type="PANTHER" id="PTHR45830">
    <property type="entry name" value="SERPENTINE RECEPTOR, CLASS I"/>
    <property type="match status" value="1"/>
</dbReference>
<gene>
    <name evidence="2" type="ORF">PMAYCL1PPCAC_26165</name>
</gene>
<evidence type="ECO:0000313" key="2">
    <source>
        <dbReference type="EMBL" id="GMR55970.1"/>
    </source>
</evidence>
<organism evidence="2 3">
    <name type="scientific">Pristionchus mayeri</name>
    <dbReference type="NCBI Taxonomy" id="1317129"/>
    <lineage>
        <taxon>Eukaryota</taxon>
        <taxon>Metazoa</taxon>
        <taxon>Ecdysozoa</taxon>
        <taxon>Nematoda</taxon>
        <taxon>Chromadorea</taxon>
        <taxon>Rhabditida</taxon>
        <taxon>Rhabditina</taxon>
        <taxon>Diplogasteromorpha</taxon>
        <taxon>Diplogasteroidea</taxon>
        <taxon>Neodiplogasteridae</taxon>
        <taxon>Pristionchus</taxon>
    </lineage>
</organism>
<keyword evidence="1" id="KW-1133">Transmembrane helix</keyword>
<dbReference type="EMBL" id="BTRK01000005">
    <property type="protein sequence ID" value="GMR55970.1"/>
    <property type="molecule type" value="Genomic_DNA"/>
</dbReference>
<evidence type="ECO:0008006" key="4">
    <source>
        <dbReference type="Google" id="ProtNLM"/>
    </source>
</evidence>